<keyword evidence="1 3" id="KW-0378">Hydrolase</keyword>
<organism evidence="3 4">
    <name type="scientific">Fructobacillus parabroussonetiae</name>
    <dbReference type="NCBI Taxonomy" id="2713174"/>
    <lineage>
        <taxon>Bacteria</taxon>
        <taxon>Bacillati</taxon>
        <taxon>Bacillota</taxon>
        <taxon>Bacilli</taxon>
        <taxon>Lactobacillales</taxon>
        <taxon>Lactobacillaceae</taxon>
        <taxon>Fructobacillus</taxon>
    </lineage>
</organism>
<proteinExistence type="predicted"/>
<evidence type="ECO:0000313" key="3">
    <source>
        <dbReference type="EMBL" id="MBS9337863.1"/>
    </source>
</evidence>
<dbReference type="PANTHER" id="PTHR42977:SF3">
    <property type="entry name" value="AB HYDROLASE-1 DOMAIN-CONTAINING PROTEIN"/>
    <property type="match status" value="1"/>
</dbReference>
<accession>A0ABS5QXD2</accession>
<comment type="caution">
    <text evidence="3">The sequence shown here is derived from an EMBL/GenBank/DDBJ whole genome shotgun (WGS) entry which is preliminary data.</text>
</comment>
<dbReference type="RefSeq" id="WP_213822174.1">
    <property type="nucleotide sequence ID" value="NZ_JAAMFL010000008.1"/>
</dbReference>
<dbReference type="EMBL" id="JAAMFL010000008">
    <property type="protein sequence ID" value="MBS9337863.1"/>
    <property type="molecule type" value="Genomic_DNA"/>
</dbReference>
<keyword evidence="4" id="KW-1185">Reference proteome</keyword>
<dbReference type="Proteomes" id="UP001519503">
    <property type="component" value="Unassembled WGS sequence"/>
</dbReference>
<gene>
    <name evidence="3" type="ORF">G6R30_05225</name>
</gene>
<sequence length="288" mass="32593">MLFKRIQAKGVSIFYRTAGDPKKPALLLLHGFPTASHYFRQLMPLLAKDFYCIAPDMVGFGQSESPDRRDYTYSFENETAVIAAFLEALAIDQYYLYVFDYGAPVGFRLAMAAPEKILGIISQNGNVYEEGLGSKWQARKAYWQQPTDEGRATFAKAYDPKTIKAQYLGGEQPGTVGPDGYCLDIFYRETIADFAEKQNDLILDYRSNVAAYPDFQRYLRDWQPKLLAIWGQNDPSFIWPGALAFQRDVPTAKVVALDAGHFALESQAQTIAKEILLTFTEERKRNAL</sequence>
<evidence type="ECO:0000259" key="2">
    <source>
        <dbReference type="Pfam" id="PF00561"/>
    </source>
</evidence>
<dbReference type="InterPro" id="IPR000073">
    <property type="entry name" value="AB_hydrolase_1"/>
</dbReference>
<dbReference type="Gene3D" id="3.40.50.1820">
    <property type="entry name" value="alpha/beta hydrolase"/>
    <property type="match status" value="1"/>
</dbReference>
<reference evidence="3 4" key="1">
    <citation type="submission" date="2020-02" db="EMBL/GenBank/DDBJ databases">
        <title>Fructobacillus sp. isolated from paper mulberry of Taiwan.</title>
        <authorList>
            <person name="Lin S.-T."/>
        </authorList>
    </citation>
    <scope>NUCLEOTIDE SEQUENCE [LARGE SCALE GENOMIC DNA]</scope>
    <source>
        <strain evidence="3 4">S1-1</strain>
    </source>
</reference>
<dbReference type="Pfam" id="PF00561">
    <property type="entry name" value="Abhydrolase_1"/>
    <property type="match status" value="1"/>
</dbReference>
<evidence type="ECO:0000256" key="1">
    <source>
        <dbReference type="ARBA" id="ARBA00022801"/>
    </source>
</evidence>
<dbReference type="PANTHER" id="PTHR42977">
    <property type="entry name" value="HYDROLASE-RELATED"/>
    <property type="match status" value="1"/>
</dbReference>
<evidence type="ECO:0000313" key="4">
    <source>
        <dbReference type="Proteomes" id="UP001519503"/>
    </source>
</evidence>
<name>A0ABS5QXD2_9LACO</name>
<dbReference type="GO" id="GO:0016787">
    <property type="term" value="F:hydrolase activity"/>
    <property type="evidence" value="ECO:0007669"/>
    <property type="project" value="UniProtKB-KW"/>
</dbReference>
<feature type="domain" description="AB hydrolase-1" evidence="2">
    <location>
        <begin position="24"/>
        <end position="265"/>
    </location>
</feature>
<dbReference type="SUPFAM" id="SSF53474">
    <property type="entry name" value="alpha/beta-Hydrolases"/>
    <property type="match status" value="1"/>
</dbReference>
<protein>
    <submittedName>
        <fullName evidence="3">Alpha/beta fold hydrolase</fullName>
    </submittedName>
</protein>
<dbReference type="InterPro" id="IPR029058">
    <property type="entry name" value="AB_hydrolase_fold"/>
</dbReference>
<dbReference type="InterPro" id="IPR051340">
    <property type="entry name" value="Haloalkane_dehalogenase"/>
</dbReference>